<dbReference type="EMBL" id="LJIJ01006272">
    <property type="protein sequence ID" value="ODM87054.1"/>
    <property type="molecule type" value="Genomic_DNA"/>
</dbReference>
<organism evidence="1 2">
    <name type="scientific">Orchesella cincta</name>
    <name type="common">Springtail</name>
    <name type="synonym">Podura cincta</name>
    <dbReference type="NCBI Taxonomy" id="48709"/>
    <lineage>
        <taxon>Eukaryota</taxon>
        <taxon>Metazoa</taxon>
        <taxon>Ecdysozoa</taxon>
        <taxon>Arthropoda</taxon>
        <taxon>Hexapoda</taxon>
        <taxon>Collembola</taxon>
        <taxon>Entomobryomorpha</taxon>
        <taxon>Entomobryoidea</taxon>
        <taxon>Orchesellidae</taxon>
        <taxon>Orchesellinae</taxon>
        <taxon>Orchesella</taxon>
    </lineage>
</organism>
<comment type="caution">
    <text evidence="1">The sequence shown here is derived from an EMBL/GenBank/DDBJ whole genome shotgun (WGS) entry which is preliminary data.</text>
</comment>
<reference evidence="1 2" key="1">
    <citation type="journal article" date="2016" name="Genome Biol. Evol.">
        <title>Gene Family Evolution Reflects Adaptation to Soil Environmental Stressors in the Genome of the Collembolan Orchesella cincta.</title>
        <authorList>
            <person name="Faddeeva-Vakhrusheva A."/>
            <person name="Derks M.F."/>
            <person name="Anvar S.Y."/>
            <person name="Agamennone V."/>
            <person name="Suring W."/>
            <person name="Smit S."/>
            <person name="van Straalen N.M."/>
            <person name="Roelofs D."/>
        </authorList>
    </citation>
    <scope>NUCLEOTIDE SEQUENCE [LARGE SCALE GENOMIC DNA]</scope>
    <source>
        <tissue evidence="1">Mixed pool</tissue>
    </source>
</reference>
<accession>A0A1D2M284</accession>
<keyword evidence="2" id="KW-1185">Reference proteome</keyword>
<sequence>QCFVRTCFSEAVTLCRCYDRRRNILRDCQINGREGYQRLKRKKDGLSRMKMMAFSQYNLSRVSLVQSLVKPRVAR</sequence>
<dbReference type="AlphaFoldDB" id="A0A1D2M284"/>
<gene>
    <name evidence="1" type="ORF">Ocin01_19627</name>
</gene>
<name>A0A1D2M284_ORCCI</name>
<evidence type="ECO:0000313" key="2">
    <source>
        <dbReference type="Proteomes" id="UP000094527"/>
    </source>
</evidence>
<protein>
    <submittedName>
        <fullName evidence="1">Uncharacterized protein</fullName>
    </submittedName>
</protein>
<dbReference type="Proteomes" id="UP000094527">
    <property type="component" value="Unassembled WGS sequence"/>
</dbReference>
<proteinExistence type="predicted"/>
<evidence type="ECO:0000313" key="1">
    <source>
        <dbReference type="EMBL" id="ODM87054.1"/>
    </source>
</evidence>
<feature type="non-terminal residue" evidence="1">
    <location>
        <position position="1"/>
    </location>
</feature>